<dbReference type="InterPro" id="IPR001254">
    <property type="entry name" value="Trypsin_dom"/>
</dbReference>
<dbReference type="InterPro" id="IPR050430">
    <property type="entry name" value="Peptidase_S1"/>
</dbReference>
<evidence type="ECO:0000256" key="4">
    <source>
        <dbReference type="SAM" id="SignalP"/>
    </source>
</evidence>
<dbReference type="AlphaFoldDB" id="A0A1R0H4F0"/>
<name>A0A1R0H4F0_9FUNG</name>
<evidence type="ECO:0000256" key="2">
    <source>
        <dbReference type="ARBA" id="ARBA00023157"/>
    </source>
</evidence>
<accession>A0A1R0H4F0</accession>
<keyword evidence="3 6" id="KW-0645">Protease</keyword>
<organism evidence="6 7">
    <name type="scientific">Smittium mucronatum</name>
    <dbReference type="NCBI Taxonomy" id="133383"/>
    <lineage>
        <taxon>Eukaryota</taxon>
        <taxon>Fungi</taxon>
        <taxon>Fungi incertae sedis</taxon>
        <taxon>Zoopagomycota</taxon>
        <taxon>Kickxellomycotina</taxon>
        <taxon>Harpellomycetes</taxon>
        <taxon>Harpellales</taxon>
        <taxon>Legeriomycetaceae</taxon>
        <taxon>Smittium</taxon>
    </lineage>
</organism>
<reference evidence="6 7" key="1">
    <citation type="journal article" date="2016" name="Mol. Biol. Evol.">
        <title>Genome-Wide Survey of Gut Fungi (Harpellales) Reveals the First Horizontally Transferred Ubiquitin Gene from a Mosquito Host.</title>
        <authorList>
            <person name="Wang Y."/>
            <person name="White M.M."/>
            <person name="Kvist S."/>
            <person name="Moncalvo J.M."/>
        </authorList>
    </citation>
    <scope>NUCLEOTIDE SEQUENCE [LARGE SCALE GENOMIC DNA]</scope>
    <source>
        <strain evidence="6 7">ALG-7-W6</strain>
    </source>
</reference>
<feature type="chain" id="PRO_5012728991" evidence="4">
    <location>
        <begin position="21"/>
        <end position="362"/>
    </location>
</feature>
<feature type="domain" description="Peptidase S1" evidence="5">
    <location>
        <begin position="45"/>
        <end position="294"/>
    </location>
</feature>
<dbReference type="SUPFAM" id="SSF50494">
    <property type="entry name" value="Trypsin-like serine proteases"/>
    <property type="match status" value="1"/>
</dbReference>
<dbReference type="GO" id="GO:0006508">
    <property type="term" value="P:proteolysis"/>
    <property type="evidence" value="ECO:0007669"/>
    <property type="project" value="UniProtKB-KW"/>
</dbReference>
<keyword evidence="4" id="KW-0732">Signal</keyword>
<dbReference type="InterPro" id="IPR001314">
    <property type="entry name" value="Peptidase_S1A"/>
</dbReference>
<comment type="similarity">
    <text evidence="1">Belongs to the peptidase S1 family.</text>
</comment>
<dbReference type="InterPro" id="IPR043504">
    <property type="entry name" value="Peptidase_S1_PA_chymotrypsin"/>
</dbReference>
<dbReference type="Pfam" id="PF00089">
    <property type="entry name" value="Trypsin"/>
    <property type="match status" value="1"/>
</dbReference>
<keyword evidence="7" id="KW-1185">Reference proteome</keyword>
<protein>
    <submittedName>
        <fullName evidence="6">Serine protease 3</fullName>
    </submittedName>
</protein>
<feature type="signal peptide" evidence="4">
    <location>
        <begin position="1"/>
        <end position="20"/>
    </location>
</feature>
<dbReference type="SMART" id="SM00020">
    <property type="entry name" value="Tryp_SPc"/>
    <property type="match status" value="1"/>
</dbReference>
<dbReference type="Gene3D" id="2.40.10.10">
    <property type="entry name" value="Trypsin-like serine proteases"/>
    <property type="match status" value="1"/>
</dbReference>
<comment type="caution">
    <text evidence="6">The sequence shown here is derived from an EMBL/GenBank/DDBJ whole genome shotgun (WGS) entry which is preliminary data.</text>
</comment>
<evidence type="ECO:0000259" key="5">
    <source>
        <dbReference type="PROSITE" id="PS50240"/>
    </source>
</evidence>
<proteinExistence type="inferred from homology"/>
<evidence type="ECO:0000256" key="3">
    <source>
        <dbReference type="RuleBase" id="RU363034"/>
    </source>
</evidence>
<gene>
    <name evidence="6" type="ORF">AYI68_g1777</name>
</gene>
<sequence length="362" mass="38748">MKSTNIYSLLLLVVIGSSKADQQNFVYNSDAIQLLEKNTSSNLKITNGNVANLSDFPYASSIYADLGNLSYTCTGSLIGRGVIMTAAHCLYSFLRDRTPASSMLVSVGSSSNALTNPKVYNVSYTIPYPDFYKGSIVGDIGLIMYNQTEPDSIPYAKIYGNKITDDIPVKAAGWGVTSYSDNLDPDFPVFLMSVSLQISSTDVCSDLSNSWTSNDGNLICAETVDGKSICSGDSGGPLAYSGVSPMPIIGITSFSNSLFHDPESGEGYKCGSEGEADYFTHAFNYIDWIVENSGLDKDSLIYYELTSNSSNSDSVSGTFSGSTFVSSNSLSKNPSSVSPSTQPLFNSFTSALTLIICLFCLI</sequence>
<dbReference type="OrthoDB" id="6380398at2759"/>
<keyword evidence="3" id="KW-0720">Serine protease</keyword>
<evidence type="ECO:0000256" key="1">
    <source>
        <dbReference type="ARBA" id="ARBA00007664"/>
    </source>
</evidence>
<keyword evidence="3" id="KW-0378">Hydrolase</keyword>
<dbReference type="InterPro" id="IPR033116">
    <property type="entry name" value="TRYPSIN_SER"/>
</dbReference>
<dbReference type="Proteomes" id="UP000187455">
    <property type="component" value="Unassembled WGS sequence"/>
</dbReference>
<dbReference type="PRINTS" id="PR00722">
    <property type="entry name" value="CHYMOTRYPSIN"/>
</dbReference>
<dbReference type="PROSITE" id="PS00135">
    <property type="entry name" value="TRYPSIN_SER"/>
    <property type="match status" value="1"/>
</dbReference>
<dbReference type="STRING" id="133383.A0A1R0H4F0"/>
<dbReference type="EMBL" id="LSSL01000632">
    <property type="protein sequence ID" value="OLY84069.1"/>
    <property type="molecule type" value="Genomic_DNA"/>
</dbReference>
<dbReference type="GO" id="GO:0004252">
    <property type="term" value="F:serine-type endopeptidase activity"/>
    <property type="evidence" value="ECO:0007669"/>
    <property type="project" value="InterPro"/>
</dbReference>
<evidence type="ECO:0000313" key="7">
    <source>
        <dbReference type="Proteomes" id="UP000187455"/>
    </source>
</evidence>
<dbReference type="PANTHER" id="PTHR24276">
    <property type="entry name" value="POLYSERASE-RELATED"/>
    <property type="match status" value="1"/>
</dbReference>
<dbReference type="PROSITE" id="PS00134">
    <property type="entry name" value="TRYPSIN_HIS"/>
    <property type="match status" value="1"/>
</dbReference>
<dbReference type="PANTHER" id="PTHR24276:SF98">
    <property type="entry name" value="FI18310P1-RELATED"/>
    <property type="match status" value="1"/>
</dbReference>
<evidence type="ECO:0000313" key="6">
    <source>
        <dbReference type="EMBL" id="OLY84069.1"/>
    </source>
</evidence>
<keyword evidence="2" id="KW-1015">Disulfide bond</keyword>
<dbReference type="PROSITE" id="PS50240">
    <property type="entry name" value="TRYPSIN_DOM"/>
    <property type="match status" value="1"/>
</dbReference>
<dbReference type="InterPro" id="IPR018114">
    <property type="entry name" value="TRYPSIN_HIS"/>
</dbReference>
<dbReference type="CDD" id="cd00190">
    <property type="entry name" value="Tryp_SPc"/>
    <property type="match status" value="1"/>
</dbReference>
<dbReference type="InterPro" id="IPR009003">
    <property type="entry name" value="Peptidase_S1_PA"/>
</dbReference>